<dbReference type="SUPFAM" id="SSF52540">
    <property type="entry name" value="P-loop containing nucleoside triphosphate hydrolases"/>
    <property type="match status" value="1"/>
</dbReference>
<evidence type="ECO:0000256" key="1">
    <source>
        <dbReference type="SAM" id="MobiDB-lite"/>
    </source>
</evidence>
<dbReference type="EMBL" id="PEOG01000015">
    <property type="protein sequence ID" value="PIM53929.1"/>
    <property type="molecule type" value="Genomic_DNA"/>
</dbReference>
<dbReference type="InterPro" id="IPR027417">
    <property type="entry name" value="P-loop_NTPase"/>
</dbReference>
<feature type="domain" description="AAA+ ATPase" evidence="2">
    <location>
        <begin position="32"/>
        <end position="334"/>
    </location>
</feature>
<evidence type="ECO:0000313" key="4">
    <source>
        <dbReference type="Proteomes" id="UP000231501"/>
    </source>
</evidence>
<dbReference type="GO" id="GO:0006302">
    <property type="term" value="P:double-strand break repair"/>
    <property type="evidence" value="ECO:0007669"/>
    <property type="project" value="InterPro"/>
</dbReference>
<feature type="compositionally biased region" description="Low complexity" evidence="1">
    <location>
        <begin position="430"/>
        <end position="487"/>
    </location>
</feature>
<dbReference type="Pfam" id="PF13304">
    <property type="entry name" value="AAA_21"/>
    <property type="match status" value="1"/>
</dbReference>
<sequence>MYLSRIALTNVRSMESLAIDFGISPDAPAGTNRRWTLLLGENGCGKSTVLRAIGLLLAGSDALPELLGDADAWIRNGTRQCRIAGTLVTAKGEPREIALELHRGDGLRDVFERNARTLDALDAAIRHADRNYFVLGYGVSRRPPEGGKRLSAPLDDSARSSRARALASMFSPDASLVSLQRWAMDLDYRRGASALAPIRAALNQLMRGMNFSRIDKASGQLMFHTVDGEVPLNQLSDGYQNMAAWCGDLLYRITEAFPDRKDPLATRGVLLIDELDLHLHPVWRRQLVDFLSALLPHFQFIATTHSALTAQQSGEGELFVIRREGPKQRPKLVPFVGEPRLMGVHQLLMSPMFGLASMDSVVVEQARDTARKLQAKSTGKGKALTARERTQLQRSTEVLRAAPAWDAVPAYARQQATLLRELKATIAKQAARSAKPAAPEPAAKTRAPTAKTAKVTKTAKSTKTSKAAAPTPSATAAMPASAPALSPGKLKAAVKRVERSK</sequence>
<evidence type="ECO:0000259" key="2">
    <source>
        <dbReference type="SMART" id="SM00382"/>
    </source>
</evidence>
<name>A0A2G9CEK4_9BURK</name>
<gene>
    <name evidence="3" type="ORF">CS062_07330</name>
</gene>
<keyword evidence="4" id="KW-1185">Reference proteome</keyword>
<evidence type="ECO:0000313" key="3">
    <source>
        <dbReference type="EMBL" id="PIM53929.1"/>
    </source>
</evidence>
<dbReference type="RefSeq" id="WP_099860830.1">
    <property type="nucleotide sequence ID" value="NZ_PEOG01000015.1"/>
</dbReference>
<dbReference type="PANTHER" id="PTHR32182">
    <property type="entry name" value="DNA REPLICATION AND REPAIR PROTEIN RECF"/>
    <property type="match status" value="1"/>
</dbReference>
<dbReference type="CDD" id="cd00267">
    <property type="entry name" value="ABC_ATPase"/>
    <property type="match status" value="1"/>
</dbReference>
<dbReference type="GO" id="GO:0000731">
    <property type="term" value="P:DNA synthesis involved in DNA repair"/>
    <property type="evidence" value="ECO:0007669"/>
    <property type="project" value="TreeGrafter"/>
</dbReference>
<dbReference type="GO" id="GO:0005524">
    <property type="term" value="F:ATP binding"/>
    <property type="evidence" value="ECO:0007669"/>
    <property type="project" value="InterPro"/>
</dbReference>
<dbReference type="PANTHER" id="PTHR32182:SF23">
    <property type="entry name" value="ATP BINDING PROTEIN"/>
    <property type="match status" value="1"/>
</dbReference>
<comment type="caution">
    <text evidence="3">The sequence shown here is derived from an EMBL/GenBank/DDBJ whole genome shotgun (WGS) entry which is preliminary data.</text>
</comment>
<dbReference type="OrthoDB" id="5468457at2"/>
<accession>A0A2G9CEK4</accession>
<dbReference type="Pfam" id="PF13476">
    <property type="entry name" value="AAA_23"/>
    <property type="match status" value="1"/>
</dbReference>
<dbReference type="InterPro" id="IPR003959">
    <property type="entry name" value="ATPase_AAA_core"/>
</dbReference>
<reference evidence="3 4" key="1">
    <citation type="submission" date="2017-11" db="EMBL/GenBank/DDBJ databases">
        <title>Draft genome sequence of Mitsuaria sp. HWN-4.</title>
        <authorList>
            <person name="Gundlapally S.R."/>
        </authorList>
    </citation>
    <scope>NUCLEOTIDE SEQUENCE [LARGE SCALE GENOMIC DNA]</scope>
    <source>
        <strain evidence="3 4">HWN-4</strain>
    </source>
</reference>
<dbReference type="InterPro" id="IPR003593">
    <property type="entry name" value="AAA+_ATPase"/>
</dbReference>
<dbReference type="Proteomes" id="UP000231501">
    <property type="component" value="Unassembled WGS sequence"/>
</dbReference>
<feature type="region of interest" description="Disordered" evidence="1">
    <location>
        <begin position="430"/>
        <end position="501"/>
    </location>
</feature>
<dbReference type="GO" id="GO:0016887">
    <property type="term" value="F:ATP hydrolysis activity"/>
    <property type="evidence" value="ECO:0007669"/>
    <property type="project" value="InterPro"/>
</dbReference>
<dbReference type="SMART" id="SM00382">
    <property type="entry name" value="AAA"/>
    <property type="match status" value="1"/>
</dbReference>
<protein>
    <submittedName>
        <fullName evidence="3">Chromosome segregation protein SMC</fullName>
    </submittedName>
</protein>
<dbReference type="AlphaFoldDB" id="A0A2G9CEK4"/>
<dbReference type="Gene3D" id="3.40.50.300">
    <property type="entry name" value="P-loop containing nucleotide triphosphate hydrolases"/>
    <property type="match status" value="2"/>
</dbReference>
<organism evidence="3 4">
    <name type="scientific">Roseateles chitinivorans</name>
    <dbReference type="NCBI Taxonomy" id="2917965"/>
    <lineage>
        <taxon>Bacteria</taxon>
        <taxon>Pseudomonadati</taxon>
        <taxon>Pseudomonadota</taxon>
        <taxon>Betaproteobacteria</taxon>
        <taxon>Burkholderiales</taxon>
        <taxon>Sphaerotilaceae</taxon>
        <taxon>Roseateles</taxon>
    </lineage>
</organism>
<dbReference type="InterPro" id="IPR038729">
    <property type="entry name" value="Rad50/SbcC_AAA"/>
</dbReference>
<proteinExistence type="predicted"/>